<reference evidence="11 12" key="1">
    <citation type="submission" date="2018-08" db="EMBL/GenBank/DDBJ databases">
        <title>Murine metabolic-syndrome-specific gut microbial biobank.</title>
        <authorList>
            <person name="Liu C."/>
        </authorList>
    </citation>
    <scope>NUCLEOTIDE SEQUENCE [LARGE SCALE GENOMIC DNA]</scope>
    <source>
        <strain evidence="11 12">X69</strain>
    </source>
</reference>
<dbReference type="FunFam" id="3.40.50.300:FF:000127">
    <property type="entry name" value="Ribose import ATP-binding protein RbsA"/>
    <property type="match status" value="1"/>
</dbReference>
<dbReference type="CDD" id="cd03215">
    <property type="entry name" value="ABC_Carb_Monos_II"/>
    <property type="match status" value="1"/>
</dbReference>
<keyword evidence="9" id="KW-0472">Membrane</keyword>
<evidence type="ECO:0000256" key="8">
    <source>
        <dbReference type="ARBA" id="ARBA00022967"/>
    </source>
</evidence>
<gene>
    <name evidence="11" type="ORF">D3Z39_11755</name>
</gene>
<evidence type="ECO:0000313" key="11">
    <source>
        <dbReference type="EMBL" id="NBI79530.1"/>
    </source>
</evidence>
<keyword evidence="6" id="KW-0547">Nucleotide-binding</keyword>
<evidence type="ECO:0000259" key="10">
    <source>
        <dbReference type="PROSITE" id="PS50893"/>
    </source>
</evidence>
<comment type="subcellular location">
    <subcellularLocation>
        <location evidence="1">Cell membrane</location>
        <topology evidence="1">Peripheral membrane protein</topology>
    </subcellularLocation>
</comment>
<accession>A0A845RHP0</accession>
<dbReference type="GO" id="GO:0016887">
    <property type="term" value="F:ATP hydrolysis activity"/>
    <property type="evidence" value="ECO:0007669"/>
    <property type="project" value="InterPro"/>
</dbReference>
<dbReference type="GO" id="GO:0005524">
    <property type="term" value="F:ATP binding"/>
    <property type="evidence" value="ECO:0007669"/>
    <property type="project" value="UniProtKB-KW"/>
</dbReference>
<name>A0A845RHP0_9FIRM</name>
<evidence type="ECO:0000256" key="1">
    <source>
        <dbReference type="ARBA" id="ARBA00004202"/>
    </source>
</evidence>
<dbReference type="InterPro" id="IPR027417">
    <property type="entry name" value="P-loop_NTPase"/>
</dbReference>
<dbReference type="GO" id="GO:0005886">
    <property type="term" value="C:plasma membrane"/>
    <property type="evidence" value="ECO:0007669"/>
    <property type="project" value="UniProtKB-SubCell"/>
</dbReference>
<dbReference type="InterPro" id="IPR003439">
    <property type="entry name" value="ABC_transporter-like_ATP-bd"/>
</dbReference>
<evidence type="ECO:0000256" key="7">
    <source>
        <dbReference type="ARBA" id="ARBA00022840"/>
    </source>
</evidence>
<keyword evidence="5" id="KW-0677">Repeat</keyword>
<dbReference type="SMART" id="SM00382">
    <property type="entry name" value="AAA"/>
    <property type="match status" value="2"/>
</dbReference>
<dbReference type="Proteomes" id="UP000446348">
    <property type="component" value="Unassembled WGS sequence"/>
</dbReference>
<dbReference type="InterPro" id="IPR050107">
    <property type="entry name" value="ABC_carbohydrate_import_ATPase"/>
</dbReference>
<keyword evidence="7 11" id="KW-0067">ATP-binding</keyword>
<keyword evidence="3" id="KW-1003">Cell membrane</keyword>
<dbReference type="PANTHER" id="PTHR43790:SF3">
    <property type="entry name" value="D-ALLOSE IMPORT ATP-BINDING PROTEIN ALSA-RELATED"/>
    <property type="match status" value="1"/>
</dbReference>
<feature type="domain" description="ABC transporter" evidence="10">
    <location>
        <begin position="267"/>
        <end position="514"/>
    </location>
</feature>
<dbReference type="PROSITE" id="PS00211">
    <property type="entry name" value="ABC_TRANSPORTER_1"/>
    <property type="match status" value="1"/>
</dbReference>
<evidence type="ECO:0000256" key="2">
    <source>
        <dbReference type="ARBA" id="ARBA00022448"/>
    </source>
</evidence>
<evidence type="ECO:0000256" key="6">
    <source>
        <dbReference type="ARBA" id="ARBA00022741"/>
    </source>
</evidence>
<evidence type="ECO:0000256" key="3">
    <source>
        <dbReference type="ARBA" id="ARBA00022475"/>
    </source>
</evidence>
<dbReference type="Pfam" id="PF00005">
    <property type="entry name" value="ABC_tran"/>
    <property type="match status" value="2"/>
</dbReference>
<evidence type="ECO:0000313" key="12">
    <source>
        <dbReference type="Proteomes" id="UP000446348"/>
    </source>
</evidence>
<feature type="domain" description="ABC transporter" evidence="10">
    <location>
        <begin position="21"/>
        <end position="257"/>
    </location>
</feature>
<comment type="caution">
    <text evidence="11">The sequence shown here is derived from an EMBL/GenBank/DDBJ whole genome shotgun (WGS) entry which is preliminary data.</text>
</comment>
<keyword evidence="2" id="KW-0813">Transport</keyword>
<organism evidence="11 12">
    <name type="scientific">Anaerotruncus colihominis</name>
    <dbReference type="NCBI Taxonomy" id="169435"/>
    <lineage>
        <taxon>Bacteria</taxon>
        <taxon>Bacillati</taxon>
        <taxon>Bacillota</taxon>
        <taxon>Clostridia</taxon>
        <taxon>Eubacteriales</taxon>
        <taxon>Oscillospiraceae</taxon>
        <taxon>Anaerotruncus</taxon>
    </lineage>
</organism>
<keyword evidence="8" id="KW-1278">Translocase</keyword>
<dbReference type="AlphaFoldDB" id="A0A845RHP0"/>
<keyword evidence="4" id="KW-0762">Sugar transport</keyword>
<evidence type="ECO:0000256" key="4">
    <source>
        <dbReference type="ARBA" id="ARBA00022597"/>
    </source>
</evidence>
<evidence type="ECO:0000256" key="9">
    <source>
        <dbReference type="ARBA" id="ARBA00023136"/>
    </source>
</evidence>
<dbReference type="PROSITE" id="PS50893">
    <property type="entry name" value="ABC_TRANSPORTER_2"/>
    <property type="match status" value="2"/>
</dbReference>
<dbReference type="InterPro" id="IPR003593">
    <property type="entry name" value="AAA+_ATPase"/>
</dbReference>
<dbReference type="InterPro" id="IPR017871">
    <property type="entry name" value="ABC_transporter-like_CS"/>
</dbReference>
<dbReference type="EMBL" id="QXWZ01000021">
    <property type="protein sequence ID" value="NBI79530.1"/>
    <property type="molecule type" value="Genomic_DNA"/>
</dbReference>
<dbReference type="CDD" id="cd03216">
    <property type="entry name" value="ABC_Carb_Monos_I"/>
    <property type="match status" value="1"/>
</dbReference>
<evidence type="ECO:0000256" key="5">
    <source>
        <dbReference type="ARBA" id="ARBA00022737"/>
    </source>
</evidence>
<dbReference type="PANTHER" id="PTHR43790">
    <property type="entry name" value="CARBOHYDRATE TRANSPORT ATP-BINDING PROTEIN MG119-RELATED"/>
    <property type="match status" value="1"/>
</dbReference>
<protein>
    <submittedName>
        <fullName evidence="11">Sugar ABC transporter ATP-binding protein</fullName>
    </submittedName>
</protein>
<sequence>MQSQFFRWEVNRLAQNSDYILQLRNVTKSFALVNVLKNITLSLRRGSILGLVGENGAGKSTLMNILGGVYRRDGGEILLDGDPFEPADPKTSQAAGIAFIHQELNLFTNLSVAENLFITDMPHAGGAVDFRRMKAVTREKLDQLDIDGIDPDTIVGTLPMGQRQLVEITKAIMHDARIIILDEPTTSLSNKEKEKLFRIMHDLREQGKSIIFISHILEDVFAHCDEISVLRDGEIITQDVIGNLNQHDVIRMMVGRELNKIYPTIEKEIGDVVFEARDIRQEGRFEGVGVSLREGEIVGLFGLMGAGRTEFLRCIFGVDPMDGGEITFRGKAISPVTPENCIKNNMAFITENRREEGLLLPKTVKENTVMASLQELGRRWFGFLDFGREQAMTAQTVKELNVKTFDPAKQAAVNLSGGNQQKVVFGKWVLRKPNVFLLDEPTRGVDVGAKYEIYSIINDLAKNKSTVLMVSSEMEELMGMCDRILVMSHNRVTGEFLKGDYCQERIMTAAIGGGI</sequence>
<dbReference type="SUPFAM" id="SSF52540">
    <property type="entry name" value="P-loop containing nucleoside triphosphate hydrolases"/>
    <property type="match status" value="2"/>
</dbReference>
<dbReference type="Gene3D" id="3.40.50.300">
    <property type="entry name" value="P-loop containing nucleotide triphosphate hydrolases"/>
    <property type="match status" value="2"/>
</dbReference>
<proteinExistence type="predicted"/>